<dbReference type="PANTHER" id="PTHR34929">
    <property type="entry name" value="ZGC:153157"/>
    <property type="match status" value="1"/>
</dbReference>
<feature type="region of interest" description="Disordered" evidence="1">
    <location>
        <begin position="1"/>
        <end position="20"/>
    </location>
</feature>
<organism evidence="3 4">
    <name type="scientific">Ceratosolen solmsi marchali</name>
    <dbReference type="NCBI Taxonomy" id="326594"/>
    <lineage>
        <taxon>Eukaryota</taxon>
        <taxon>Metazoa</taxon>
        <taxon>Ecdysozoa</taxon>
        <taxon>Arthropoda</taxon>
        <taxon>Hexapoda</taxon>
        <taxon>Insecta</taxon>
        <taxon>Pterygota</taxon>
        <taxon>Neoptera</taxon>
        <taxon>Endopterygota</taxon>
        <taxon>Hymenoptera</taxon>
        <taxon>Apocrita</taxon>
        <taxon>Proctotrupomorpha</taxon>
        <taxon>Chalcidoidea</taxon>
        <taxon>Agaonidae</taxon>
        <taxon>Agaoninae</taxon>
        <taxon>Ceratosolen</taxon>
    </lineage>
</organism>
<evidence type="ECO:0000313" key="3">
    <source>
        <dbReference type="Proteomes" id="UP000695007"/>
    </source>
</evidence>
<gene>
    <name evidence="4" type="primary">LOC105361139</name>
</gene>
<dbReference type="KEGG" id="csol:105361139"/>
<dbReference type="RefSeq" id="XP_011496548.1">
    <property type="nucleotide sequence ID" value="XM_011498246.1"/>
</dbReference>
<dbReference type="AlphaFoldDB" id="A0AAJ6YEF5"/>
<dbReference type="InterPro" id="IPR029162">
    <property type="entry name" value="InaF-motif"/>
</dbReference>
<accession>A0AAJ6YEF5</accession>
<evidence type="ECO:0000313" key="4">
    <source>
        <dbReference type="RefSeq" id="XP_011496548.1"/>
    </source>
</evidence>
<feature type="transmembrane region" description="Helical" evidence="2">
    <location>
        <begin position="30"/>
        <end position="56"/>
    </location>
</feature>
<dbReference type="PANTHER" id="PTHR34929:SF1">
    <property type="entry name" value="INAF MOTIF CONTAINING 2"/>
    <property type="match status" value="1"/>
</dbReference>
<proteinExistence type="predicted"/>
<protein>
    <submittedName>
        <fullName evidence="4">Uncharacterized protein LOC105361139</fullName>
    </submittedName>
</protein>
<feature type="compositionally biased region" description="Polar residues" evidence="1">
    <location>
        <begin position="1"/>
        <end position="12"/>
    </location>
</feature>
<dbReference type="Pfam" id="PF15018">
    <property type="entry name" value="InaF-motif"/>
    <property type="match status" value="1"/>
</dbReference>
<name>A0AAJ6YEF5_9HYME</name>
<dbReference type="GeneID" id="105361139"/>
<keyword evidence="2" id="KW-1133">Transmembrane helix</keyword>
<keyword evidence="2" id="KW-0472">Membrane</keyword>
<evidence type="ECO:0000256" key="2">
    <source>
        <dbReference type="SAM" id="Phobius"/>
    </source>
</evidence>
<dbReference type="Proteomes" id="UP000695007">
    <property type="component" value="Unplaced"/>
</dbReference>
<reference evidence="4" key="1">
    <citation type="submission" date="2025-08" db="UniProtKB">
        <authorList>
            <consortium name="RefSeq"/>
        </authorList>
    </citation>
    <scope>IDENTIFICATION</scope>
</reference>
<evidence type="ECO:0000256" key="1">
    <source>
        <dbReference type="SAM" id="MobiDB-lite"/>
    </source>
</evidence>
<keyword evidence="2" id="KW-0812">Transmembrane</keyword>
<sequence length="151" mass="17029">MSSGGDTLSANPTEKEKKDALYENRERKKIVRIITVTAYMFSVSFVGIVLSAYYIFLWHPPNPRMMHAQAMSVQSDGEIDFLVETSAVPNRLSRLANLAENDSTINVFSAQLDNEKIKTRREIIKNVNAVLRANFEKAKYSESSLQGADHM</sequence>
<keyword evidence="3" id="KW-1185">Reference proteome</keyword>